<keyword evidence="2 3" id="KW-0975">Bacterial flagellum</keyword>
<keyword evidence="6" id="KW-0282">Flagellum</keyword>
<evidence type="ECO:0000313" key="6">
    <source>
        <dbReference type="EMBL" id="MBR0667974.1"/>
    </source>
</evidence>
<evidence type="ECO:0000313" key="7">
    <source>
        <dbReference type="Proteomes" id="UP001196870"/>
    </source>
</evidence>
<feature type="domain" description="Flagellin C-terminal" evidence="5">
    <location>
        <begin position="198"/>
        <end position="278"/>
    </location>
</feature>
<keyword evidence="7" id="KW-1185">Reference proteome</keyword>
<evidence type="ECO:0000256" key="3">
    <source>
        <dbReference type="RuleBase" id="RU362073"/>
    </source>
</evidence>
<dbReference type="InterPro" id="IPR046358">
    <property type="entry name" value="Flagellin_C"/>
</dbReference>
<keyword evidence="6" id="KW-0969">Cilium</keyword>
<dbReference type="InterPro" id="IPR001492">
    <property type="entry name" value="Flagellin"/>
</dbReference>
<comment type="caution">
    <text evidence="6">The sequence shown here is derived from an EMBL/GenBank/DDBJ whole genome shotgun (WGS) entry which is preliminary data.</text>
</comment>
<proteinExistence type="inferred from homology"/>
<comment type="subcellular location">
    <subcellularLocation>
        <location evidence="3">Secreted</location>
    </subcellularLocation>
    <subcellularLocation>
        <location evidence="3">Bacterial flagellum</location>
    </subcellularLocation>
</comment>
<dbReference type="RefSeq" id="WP_211855750.1">
    <property type="nucleotide sequence ID" value="NZ_JAAGBB010000045.1"/>
</dbReference>
<name>A0ABS5F601_9PROT</name>
<keyword evidence="6" id="KW-0966">Cell projection</keyword>
<dbReference type="Gene3D" id="1.20.1330.10">
    <property type="entry name" value="f41 fragment of flagellin, N-terminal domain"/>
    <property type="match status" value="1"/>
</dbReference>
<dbReference type="Pfam" id="PF00669">
    <property type="entry name" value="Flagellin_N"/>
    <property type="match status" value="1"/>
</dbReference>
<comment type="similarity">
    <text evidence="1 3">Belongs to the bacterial flagellin family.</text>
</comment>
<dbReference type="SUPFAM" id="SSF64518">
    <property type="entry name" value="Phase 1 flagellin"/>
    <property type="match status" value="1"/>
</dbReference>
<accession>A0ABS5F601</accession>
<feature type="domain" description="Flagellin N-terminal" evidence="4">
    <location>
        <begin position="6"/>
        <end position="141"/>
    </location>
</feature>
<dbReference type="InterPro" id="IPR001029">
    <property type="entry name" value="Flagellin_N"/>
</dbReference>
<gene>
    <name evidence="6" type="ORF">GXW71_26705</name>
</gene>
<evidence type="ECO:0000259" key="4">
    <source>
        <dbReference type="Pfam" id="PF00669"/>
    </source>
</evidence>
<reference evidence="7" key="1">
    <citation type="journal article" date="2021" name="Syst. Appl. Microbiol.">
        <title>Roseomonas hellenica sp. nov., isolated from roots of wild-growing Alkanna tinctoria.</title>
        <authorList>
            <person name="Rat A."/>
            <person name="Naranjo H.D."/>
            <person name="Lebbe L."/>
            <person name="Cnockaert M."/>
            <person name="Krigas N."/>
            <person name="Grigoriadou K."/>
            <person name="Maloupa E."/>
            <person name="Willems A."/>
        </authorList>
    </citation>
    <scope>NUCLEOTIDE SEQUENCE [LARGE SCALE GENOMIC DNA]</scope>
    <source>
        <strain evidence="7">LMG 31523</strain>
    </source>
</reference>
<sequence>MALNSVNTNNGAMVALQSLNRTNSALEATQKRISTGFRVADAKDDGAAFAVAQTVRSQVAGLSAANEQLGGVKGILDTALSSLGKVSDTMTELRTTLVRLADDTLNTEQRAQYEAQYTDLRTKVENFIADATYNGRSLLSTATASGGGDITTVRNENGTTFTLTAVDGASTLVIQDVSSIASAGDAQSALAAGGDWETINTAISDALNTFGSNSKYIDSQISYNNEKVDALNGGLGALVDADLAKESAVLQSLQIRQQLGTQALSIANQAPQSLMSLFR</sequence>
<organism evidence="6 7">
    <name type="scientific">Plastoroseomonas hellenica</name>
    <dbReference type="NCBI Taxonomy" id="2687306"/>
    <lineage>
        <taxon>Bacteria</taxon>
        <taxon>Pseudomonadati</taxon>
        <taxon>Pseudomonadota</taxon>
        <taxon>Alphaproteobacteria</taxon>
        <taxon>Acetobacterales</taxon>
        <taxon>Acetobacteraceae</taxon>
        <taxon>Plastoroseomonas</taxon>
    </lineage>
</organism>
<evidence type="ECO:0000256" key="1">
    <source>
        <dbReference type="ARBA" id="ARBA00005709"/>
    </source>
</evidence>
<keyword evidence="3" id="KW-0964">Secreted</keyword>
<dbReference type="EMBL" id="JAAGBB010000045">
    <property type="protein sequence ID" value="MBR0667974.1"/>
    <property type="molecule type" value="Genomic_DNA"/>
</dbReference>
<dbReference type="Pfam" id="PF00700">
    <property type="entry name" value="Flagellin_C"/>
    <property type="match status" value="1"/>
</dbReference>
<dbReference type="Proteomes" id="UP001196870">
    <property type="component" value="Unassembled WGS sequence"/>
</dbReference>
<evidence type="ECO:0000256" key="2">
    <source>
        <dbReference type="ARBA" id="ARBA00023143"/>
    </source>
</evidence>
<dbReference type="PANTHER" id="PTHR42792">
    <property type="entry name" value="FLAGELLIN"/>
    <property type="match status" value="1"/>
</dbReference>
<dbReference type="PANTHER" id="PTHR42792:SF2">
    <property type="entry name" value="FLAGELLIN"/>
    <property type="match status" value="1"/>
</dbReference>
<protein>
    <recommendedName>
        <fullName evidence="3">Flagellin</fullName>
    </recommendedName>
</protein>
<evidence type="ECO:0000259" key="5">
    <source>
        <dbReference type="Pfam" id="PF00700"/>
    </source>
</evidence>
<comment type="function">
    <text evidence="3">Flagellin is the subunit protein which polymerizes to form the filaments of bacterial flagella.</text>
</comment>